<keyword evidence="2" id="KW-1185">Reference proteome</keyword>
<name>A0A670HSX7_PODMU</name>
<reference evidence="1" key="2">
    <citation type="submission" date="2025-08" db="UniProtKB">
        <authorList>
            <consortium name="Ensembl"/>
        </authorList>
    </citation>
    <scope>IDENTIFICATION</scope>
</reference>
<sequence length="82" mass="9098">MVRGPFTIYIYAPSPPTKGLVSSSPWEMLARPFLLTELVRCATKESLSKECRLLVLEIVCEGEEDDSVLPFTMYELGIGANS</sequence>
<reference evidence="1" key="3">
    <citation type="submission" date="2025-09" db="UniProtKB">
        <authorList>
            <consortium name="Ensembl"/>
        </authorList>
    </citation>
    <scope>IDENTIFICATION</scope>
</reference>
<protein>
    <submittedName>
        <fullName evidence="1">Uncharacterized protein</fullName>
    </submittedName>
</protein>
<reference evidence="1 2" key="1">
    <citation type="journal article" date="2019" name="Proc. Natl. Acad. Sci. U.S.A.">
        <title>Regulatory changes in pterin and carotenoid genes underlie balanced color polymorphisms in the wall lizard.</title>
        <authorList>
            <person name="Andrade P."/>
            <person name="Pinho C."/>
            <person name="Perez I de Lanuza G."/>
            <person name="Afonso S."/>
            <person name="Brejcha J."/>
            <person name="Rubin C.J."/>
            <person name="Wallerman O."/>
            <person name="Pereira P."/>
            <person name="Sabatino S.J."/>
            <person name="Bellati A."/>
            <person name="Pellitteri-Rosa D."/>
            <person name="Bosakova Z."/>
            <person name="Bunikis I."/>
            <person name="Carretero M.A."/>
            <person name="Feiner N."/>
            <person name="Marsik P."/>
            <person name="Pauperio F."/>
            <person name="Salvi D."/>
            <person name="Soler L."/>
            <person name="While G.M."/>
            <person name="Uller T."/>
            <person name="Font E."/>
            <person name="Andersson L."/>
            <person name="Carneiro M."/>
        </authorList>
    </citation>
    <scope>NUCLEOTIDE SEQUENCE</scope>
</reference>
<organism evidence="1 2">
    <name type="scientific">Podarcis muralis</name>
    <name type="common">Wall lizard</name>
    <name type="synonym">Lacerta muralis</name>
    <dbReference type="NCBI Taxonomy" id="64176"/>
    <lineage>
        <taxon>Eukaryota</taxon>
        <taxon>Metazoa</taxon>
        <taxon>Chordata</taxon>
        <taxon>Craniata</taxon>
        <taxon>Vertebrata</taxon>
        <taxon>Euteleostomi</taxon>
        <taxon>Lepidosauria</taxon>
        <taxon>Squamata</taxon>
        <taxon>Bifurcata</taxon>
        <taxon>Unidentata</taxon>
        <taxon>Episquamata</taxon>
        <taxon>Laterata</taxon>
        <taxon>Lacertibaenia</taxon>
        <taxon>Lacertidae</taxon>
        <taxon>Podarcis</taxon>
    </lineage>
</organism>
<dbReference type="AlphaFoldDB" id="A0A670HSX7"/>
<evidence type="ECO:0000313" key="1">
    <source>
        <dbReference type="Ensembl" id="ENSPMRP00000002834.1"/>
    </source>
</evidence>
<proteinExistence type="predicted"/>
<dbReference type="Ensembl" id="ENSPMRT00000003038.1">
    <property type="protein sequence ID" value="ENSPMRP00000002834.1"/>
    <property type="gene ID" value="ENSPMRG00000002042.1"/>
</dbReference>
<evidence type="ECO:0000313" key="2">
    <source>
        <dbReference type="Proteomes" id="UP000472272"/>
    </source>
</evidence>
<accession>A0A670HSX7</accession>
<dbReference type="Proteomes" id="UP000472272">
    <property type="component" value="Chromosome 2"/>
</dbReference>